<proteinExistence type="predicted"/>
<reference evidence="1 2" key="1">
    <citation type="submission" date="2020-12" db="EMBL/GenBank/DDBJ databases">
        <title>A novel species.</title>
        <authorList>
            <person name="Li K."/>
        </authorList>
    </citation>
    <scope>NUCLEOTIDE SEQUENCE [LARGE SCALE GENOMIC DNA]</scope>
    <source>
        <strain evidence="1 2">ZYC-3</strain>
    </source>
</reference>
<protein>
    <submittedName>
        <fullName evidence="1">Uncharacterized protein</fullName>
    </submittedName>
</protein>
<dbReference type="KEGG" id="slf:JEQ17_36270"/>
<evidence type="ECO:0000313" key="1">
    <source>
        <dbReference type="EMBL" id="QQM44325.1"/>
    </source>
</evidence>
<evidence type="ECO:0000313" key="2">
    <source>
        <dbReference type="Proteomes" id="UP000595636"/>
    </source>
</evidence>
<dbReference type="AlphaFoldDB" id="A0A7T7RF46"/>
<accession>A0A7T7RF46</accession>
<keyword evidence="2" id="KW-1185">Reference proteome</keyword>
<sequence length="158" mass="16778">MHTYDSPRRLPYTSPIPAMRPVQDTAGIHSATPIYDALFAEFRKAFRTLPGDRSGEEELGFTAFGTGPHGGGLYGSGLHGSGPQGSGLYGTGLLSTSSYNSGAYTPTAYGMRHVGQHQTGQVSTHQSQTVTSVWQPVARQHATGLIPAALPPGPRRER</sequence>
<organism evidence="1 2">
    <name type="scientific">Streptomyces liliifuscus</name>
    <dbReference type="NCBI Taxonomy" id="2797636"/>
    <lineage>
        <taxon>Bacteria</taxon>
        <taxon>Bacillati</taxon>
        <taxon>Actinomycetota</taxon>
        <taxon>Actinomycetes</taxon>
        <taxon>Kitasatosporales</taxon>
        <taxon>Streptomycetaceae</taxon>
        <taxon>Streptomyces</taxon>
    </lineage>
</organism>
<name>A0A7T7RF46_9ACTN</name>
<gene>
    <name evidence="1" type="ORF">JEQ17_36270</name>
</gene>
<dbReference type="EMBL" id="CP066831">
    <property type="protein sequence ID" value="QQM44325.1"/>
    <property type="molecule type" value="Genomic_DNA"/>
</dbReference>
<dbReference type="Proteomes" id="UP000595636">
    <property type="component" value="Chromosome"/>
</dbReference>